<feature type="compositionally biased region" description="Polar residues" evidence="1">
    <location>
        <begin position="241"/>
        <end position="257"/>
    </location>
</feature>
<feature type="domain" description="Phytochrome chromophore attachment site" evidence="2">
    <location>
        <begin position="444"/>
        <end position="510"/>
    </location>
</feature>
<dbReference type="Proteomes" id="UP000250140">
    <property type="component" value="Unassembled WGS sequence"/>
</dbReference>
<evidence type="ECO:0000256" key="1">
    <source>
        <dbReference type="SAM" id="MobiDB-lite"/>
    </source>
</evidence>
<feature type="compositionally biased region" description="Basic and acidic residues" evidence="1">
    <location>
        <begin position="326"/>
        <end position="339"/>
    </location>
</feature>
<dbReference type="AlphaFoldDB" id="A0A8E2JMQ6"/>
<proteinExistence type="predicted"/>
<feature type="region of interest" description="Disordered" evidence="1">
    <location>
        <begin position="542"/>
        <end position="856"/>
    </location>
</feature>
<accession>A0A8E2JMQ6</accession>
<feature type="region of interest" description="Disordered" evidence="1">
    <location>
        <begin position="1"/>
        <end position="52"/>
    </location>
</feature>
<dbReference type="OrthoDB" id="3687991at2759"/>
<evidence type="ECO:0000313" key="4">
    <source>
        <dbReference type="Proteomes" id="UP000250140"/>
    </source>
</evidence>
<feature type="compositionally biased region" description="Low complexity" evidence="1">
    <location>
        <begin position="675"/>
        <end position="684"/>
    </location>
</feature>
<evidence type="ECO:0000313" key="3">
    <source>
        <dbReference type="EMBL" id="OCL02823.1"/>
    </source>
</evidence>
<protein>
    <recommendedName>
        <fullName evidence="2">Phytochrome chromophore attachment site domain-containing protein</fullName>
    </recommendedName>
</protein>
<sequence length="856" mass="94951">MPRKGRKEGGKKEAKKEGDKGASKLKRYSKSDKLRFDENAGPPQSKAPYQGNLPHIRYQGWCTAELLPYHPDQGRFVTPPAEYIHQHGELRRPVADIQAVIAEMLSNFDVDASTSEESMEDDNSQGTGENTQSSDAENSSGGSEQITANEDNNRKRKATDGKSKGEAKITLVLKKPLKRKQAHSKEAKAVDERLAKRPKHGPKAAVAPSSEGRDSLYGSDDDKPQGQLSIIPEEETPLIRLSSSRTISNSEDGSQLRDSPLPFLRSSLQQRAAARRKGPNTAPQSTPLLTNTTSRAKTTPAETNALNSPRLTIKLRNTKALSAKFPAEDSRSESTEHNGNEANEDSDVVEIKPRRMPTHKDNQKLMVGTRDETLLDIETKHSITGEIKTLSFKKLARDQINWNSKAHIDLIRTWRRQIYRRGGHEKRKESIKWHDEELAWLDQYFEDVLDQICKDTRTTLPTNKKIAVEFNAHFEGRVLLDSDGQAMEPRGRRAEPSIASQCTRRQAIKNAKEEAEKIKASALGGKDKGKAVVEVDSEPEAVLPAENSQQQNRLTGAEPSGSSGIRRSRRTVKTPAADTVLAAQGQKRKAQDEEPEAIQKPAKIKRLTTQEAVAEAKLTRTRRQAAKRRPAAENPPADEPAADRPADDLPAATRLAQEEALPQNLPSEEPTAAVSTITTSTSKESSIEKPAIEQQSIEEELAVRKPTKKGARAKEKDSKAADKTTPKRGRKRKVIVEETEAAAEPANKRARKGTEKKARQTVHDEPVARRTRKRKAEENEVAQLKVGEEEEMEQASRKKLRKAEQDKGETLAEGESEPVVEENIGMGNAGAETEIKGKVSPSTKAKPKRRKKRKNW</sequence>
<feature type="region of interest" description="Disordered" evidence="1">
    <location>
        <begin position="323"/>
        <end position="359"/>
    </location>
</feature>
<feature type="compositionally biased region" description="Polar residues" evidence="1">
    <location>
        <begin position="281"/>
        <end position="301"/>
    </location>
</feature>
<feature type="compositionally biased region" description="Basic and acidic residues" evidence="1">
    <location>
        <begin position="7"/>
        <end position="22"/>
    </location>
</feature>
<dbReference type="PROSITE" id="PS50046">
    <property type="entry name" value="PHYTOCHROME_2"/>
    <property type="match status" value="1"/>
</dbReference>
<gene>
    <name evidence="3" type="ORF">AOQ84DRAFT_228400</name>
</gene>
<feature type="compositionally biased region" description="Polar residues" evidence="1">
    <location>
        <begin position="124"/>
        <end position="150"/>
    </location>
</feature>
<feature type="compositionally biased region" description="Basic and acidic residues" evidence="1">
    <location>
        <begin position="752"/>
        <end position="768"/>
    </location>
</feature>
<evidence type="ECO:0000259" key="2">
    <source>
        <dbReference type="PROSITE" id="PS50046"/>
    </source>
</evidence>
<feature type="compositionally biased region" description="Basic residues" evidence="1">
    <location>
        <begin position="619"/>
        <end position="629"/>
    </location>
</feature>
<dbReference type="InterPro" id="IPR016132">
    <property type="entry name" value="Phyto_chromo_attachment"/>
</dbReference>
<dbReference type="EMBL" id="KV750877">
    <property type="protein sequence ID" value="OCL02823.1"/>
    <property type="molecule type" value="Genomic_DNA"/>
</dbReference>
<feature type="compositionally biased region" description="Basic residues" evidence="1">
    <location>
        <begin position="845"/>
        <end position="856"/>
    </location>
</feature>
<feature type="compositionally biased region" description="Basic and acidic residues" evidence="1">
    <location>
        <begin position="712"/>
        <end position="725"/>
    </location>
</feature>
<feature type="compositionally biased region" description="Basic and acidic residues" evidence="1">
    <location>
        <begin position="349"/>
        <end position="359"/>
    </location>
</feature>
<feature type="compositionally biased region" description="Basic and acidic residues" evidence="1">
    <location>
        <begin position="29"/>
        <end position="38"/>
    </location>
</feature>
<organism evidence="3 4">
    <name type="scientific">Glonium stellatum</name>
    <dbReference type="NCBI Taxonomy" id="574774"/>
    <lineage>
        <taxon>Eukaryota</taxon>
        <taxon>Fungi</taxon>
        <taxon>Dikarya</taxon>
        <taxon>Ascomycota</taxon>
        <taxon>Pezizomycotina</taxon>
        <taxon>Dothideomycetes</taxon>
        <taxon>Pleosporomycetidae</taxon>
        <taxon>Gloniales</taxon>
        <taxon>Gloniaceae</taxon>
        <taxon>Glonium</taxon>
    </lineage>
</organism>
<reference evidence="3 4" key="1">
    <citation type="journal article" date="2016" name="Nat. Commun.">
        <title>Ectomycorrhizal ecology is imprinted in the genome of the dominant symbiotic fungus Cenococcum geophilum.</title>
        <authorList>
            <consortium name="DOE Joint Genome Institute"/>
            <person name="Peter M."/>
            <person name="Kohler A."/>
            <person name="Ohm R.A."/>
            <person name="Kuo A."/>
            <person name="Krutzmann J."/>
            <person name="Morin E."/>
            <person name="Arend M."/>
            <person name="Barry K.W."/>
            <person name="Binder M."/>
            <person name="Choi C."/>
            <person name="Clum A."/>
            <person name="Copeland A."/>
            <person name="Grisel N."/>
            <person name="Haridas S."/>
            <person name="Kipfer T."/>
            <person name="LaButti K."/>
            <person name="Lindquist E."/>
            <person name="Lipzen A."/>
            <person name="Maire R."/>
            <person name="Meier B."/>
            <person name="Mihaltcheva S."/>
            <person name="Molinier V."/>
            <person name="Murat C."/>
            <person name="Poggeler S."/>
            <person name="Quandt C.A."/>
            <person name="Sperisen C."/>
            <person name="Tritt A."/>
            <person name="Tisserant E."/>
            <person name="Crous P.W."/>
            <person name="Henrissat B."/>
            <person name="Nehls U."/>
            <person name="Egli S."/>
            <person name="Spatafora J.W."/>
            <person name="Grigoriev I.V."/>
            <person name="Martin F.M."/>
        </authorList>
    </citation>
    <scope>NUCLEOTIDE SEQUENCE [LARGE SCALE GENOMIC DNA]</scope>
    <source>
        <strain evidence="3 4">CBS 207.34</strain>
    </source>
</reference>
<keyword evidence="4" id="KW-1185">Reference proteome</keyword>
<feature type="compositionally biased region" description="Basic and acidic residues" evidence="1">
    <location>
        <begin position="158"/>
        <end position="167"/>
    </location>
</feature>
<feature type="region of interest" description="Disordered" evidence="1">
    <location>
        <begin position="112"/>
        <end position="301"/>
    </location>
</feature>
<name>A0A8E2JMQ6_9PEZI</name>
<feature type="compositionally biased region" description="Basic and acidic residues" evidence="1">
    <location>
        <begin position="183"/>
        <end position="195"/>
    </location>
</feature>